<evidence type="ECO:0000313" key="2">
    <source>
        <dbReference type="EMBL" id="MBD1379823.1"/>
    </source>
</evidence>
<accession>A0A926NGY6</accession>
<proteinExistence type="predicted"/>
<evidence type="ECO:0000313" key="3">
    <source>
        <dbReference type="Proteomes" id="UP000626844"/>
    </source>
</evidence>
<evidence type="ECO:0000256" key="1">
    <source>
        <dbReference type="SAM" id="MobiDB-lite"/>
    </source>
</evidence>
<reference evidence="2" key="1">
    <citation type="submission" date="2020-09" db="EMBL/GenBank/DDBJ databases">
        <title>A novel bacterium of genus Bacillus, isolated from South China Sea.</title>
        <authorList>
            <person name="Huang H."/>
            <person name="Mo K."/>
            <person name="Hu Y."/>
        </authorList>
    </citation>
    <scope>NUCLEOTIDE SEQUENCE</scope>
    <source>
        <strain evidence="2">IB182487</strain>
    </source>
</reference>
<protein>
    <submittedName>
        <fullName evidence="2">Uncharacterized protein</fullName>
    </submittedName>
</protein>
<name>A0A926NGY6_9BACI</name>
<comment type="caution">
    <text evidence="2">The sequence shown here is derived from an EMBL/GenBank/DDBJ whole genome shotgun (WGS) entry which is preliminary data.</text>
</comment>
<organism evidence="2 3">
    <name type="scientific">Metabacillus arenae</name>
    <dbReference type="NCBI Taxonomy" id="2771434"/>
    <lineage>
        <taxon>Bacteria</taxon>
        <taxon>Bacillati</taxon>
        <taxon>Bacillota</taxon>
        <taxon>Bacilli</taxon>
        <taxon>Bacillales</taxon>
        <taxon>Bacillaceae</taxon>
        <taxon>Metabacillus</taxon>
    </lineage>
</organism>
<dbReference type="Proteomes" id="UP000626844">
    <property type="component" value="Unassembled WGS sequence"/>
</dbReference>
<gene>
    <name evidence="2" type="ORF">IC621_06230</name>
</gene>
<sequence>MMLIARDKTSPLSRLKGSKAGLKILDGAVSAAPQNGRIRLLRGRAAYRLPEKYFHRAHTVIEDYTFLIDQKMHEEGFLETNNYLKLIYELGEVYCRIGRNQAAIMCWRRLTNETQDSDFLHLLKLKLKSLEGKPAVEHIPNTESPTSILIRKAVRAAGSELLSWAEQQKKEETPRNRLNQKGRR</sequence>
<keyword evidence="3" id="KW-1185">Reference proteome</keyword>
<dbReference type="EMBL" id="JACXAI010000005">
    <property type="protein sequence ID" value="MBD1379823.1"/>
    <property type="molecule type" value="Genomic_DNA"/>
</dbReference>
<feature type="region of interest" description="Disordered" evidence="1">
    <location>
        <begin position="165"/>
        <end position="184"/>
    </location>
</feature>
<dbReference type="AlphaFoldDB" id="A0A926NGY6"/>